<keyword evidence="1" id="KW-0004">4Fe-4S</keyword>
<dbReference type="GO" id="GO:0022904">
    <property type="term" value="P:respiratory electron transport chain"/>
    <property type="evidence" value="ECO:0007669"/>
    <property type="project" value="TreeGrafter"/>
</dbReference>
<dbReference type="Gene3D" id="3.40.228.10">
    <property type="entry name" value="Dimethylsulfoxide Reductase, domain 2"/>
    <property type="match status" value="1"/>
</dbReference>
<dbReference type="SUPFAM" id="SSF50692">
    <property type="entry name" value="ADC-like"/>
    <property type="match status" value="1"/>
</dbReference>
<dbReference type="PANTHER" id="PTHR43105">
    <property type="entry name" value="RESPIRATORY NITRATE REDUCTASE"/>
    <property type="match status" value="1"/>
</dbReference>
<dbReference type="EMBL" id="DYXM01000051">
    <property type="protein sequence ID" value="HJE89866.1"/>
    <property type="molecule type" value="Genomic_DNA"/>
</dbReference>
<dbReference type="InterPro" id="IPR006963">
    <property type="entry name" value="Mopterin_OxRdtase_4Fe-4S_dom"/>
</dbReference>
<dbReference type="Gene3D" id="3.40.50.740">
    <property type="match status" value="1"/>
</dbReference>
<dbReference type="Pfam" id="PF04879">
    <property type="entry name" value="Molybdop_Fe4S4"/>
    <property type="match status" value="1"/>
</dbReference>
<evidence type="ECO:0000313" key="6">
    <source>
        <dbReference type="EMBL" id="HJE89866.1"/>
    </source>
</evidence>
<dbReference type="SUPFAM" id="SSF53706">
    <property type="entry name" value="Formate dehydrogenase/DMSO reductase, domains 1-3"/>
    <property type="match status" value="1"/>
</dbReference>
<evidence type="ECO:0000313" key="7">
    <source>
        <dbReference type="Proteomes" id="UP000776650"/>
    </source>
</evidence>
<name>A0A921F1A7_9ACTN</name>
<dbReference type="InterPro" id="IPR006656">
    <property type="entry name" value="Mopterin_OxRdtase"/>
</dbReference>
<organism evidence="6 7">
    <name type="scientific">Dietzia timorensis</name>
    <dbReference type="NCBI Taxonomy" id="499555"/>
    <lineage>
        <taxon>Bacteria</taxon>
        <taxon>Bacillati</taxon>
        <taxon>Actinomycetota</taxon>
        <taxon>Actinomycetes</taxon>
        <taxon>Mycobacteriales</taxon>
        <taxon>Dietziaceae</taxon>
        <taxon>Dietzia</taxon>
    </lineage>
</organism>
<dbReference type="GO" id="GO:0043546">
    <property type="term" value="F:molybdopterin cofactor binding"/>
    <property type="evidence" value="ECO:0007669"/>
    <property type="project" value="InterPro"/>
</dbReference>
<dbReference type="Pfam" id="PF01568">
    <property type="entry name" value="Molydop_binding"/>
    <property type="match status" value="1"/>
</dbReference>
<protein>
    <submittedName>
        <fullName evidence="6">Molybdopterin-dependent oxidoreductase</fullName>
    </submittedName>
</protein>
<dbReference type="SMART" id="SM00926">
    <property type="entry name" value="Molybdop_Fe4S4"/>
    <property type="match status" value="1"/>
</dbReference>
<evidence type="ECO:0000256" key="4">
    <source>
        <dbReference type="ARBA" id="ARBA00023014"/>
    </source>
</evidence>
<evidence type="ECO:0000256" key="2">
    <source>
        <dbReference type="ARBA" id="ARBA00022723"/>
    </source>
</evidence>
<dbReference type="GO" id="GO:0046872">
    <property type="term" value="F:metal ion binding"/>
    <property type="evidence" value="ECO:0007669"/>
    <property type="project" value="UniProtKB-KW"/>
</dbReference>
<dbReference type="Proteomes" id="UP000776650">
    <property type="component" value="Unassembled WGS sequence"/>
</dbReference>
<comment type="caution">
    <text evidence="6">The sequence shown here is derived from an EMBL/GenBank/DDBJ whole genome shotgun (WGS) entry which is preliminary data.</text>
</comment>
<dbReference type="RefSeq" id="WP_303910636.1">
    <property type="nucleotide sequence ID" value="NZ_DYXM01000051.1"/>
</dbReference>
<keyword evidence="2" id="KW-0479">Metal-binding</keyword>
<reference evidence="6" key="1">
    <citation type="journal article" date="2021" name="PeerJ">
        <title>Extensive microbial diversity within the chicken gut microbiome revealed by metagenomics and culture.</title>
        <authorList>
            <person name="Gilroy R."/>
            <person name="Ravi A."/>
            <person name="Getino M."/>
            <person name="Pursley I."/>
            <person name="Horton D.L."/>
            <person name="Alikhan N.F."/>
            <person name="Baker D."/>
            <person name="Gharbi K."/>
            <person name="Hall N."/>
            <person name="Watson M."/>
            <person name="Adriaenssens E.M."/>
            <person name="Foster-Nyarko E."/>
            <person name="Jarju S."/>
            <person name="Secka A."/>
            <person name="Antonio M."/>
            <person name="Oren A."/>
            <person name="Chaudhuri R.R."/>
            <person name="La Ragione R."/>
            <person name="Hildebrand F."/>
            <person name="Pallen M.J."/>
        </authorList>
    </citation>
    <scope>NUCLEOTIDE SEQUENCE</scope>
    <source>
        <strain evidence="6">ChiGjej1B1-18357</strain>
    </source>
</reference>
<evidence type="ECO:0000259" key="5">
    <source>
        <dbReference type="PROSITE" id="PS51669"/>
    </source>
</evidence>
<evidence type="ECO:0000256" key="3">
    <source>
        <dbReference type="ARBA" id="ARBA00023004"/>
    </source>
</evidence>
<dbReference type="AlphaFoldDB" id="A0A921F1A7"/>
<proteinExistence type="predicted"/>
<dbReference type="GO" id="GO:0003954">
    <property type="term" value="F:NADH dehydrogenase activity"/>
    <property type="evidence" value="ECO:0007669"/>
    <property type="project" value="TreeGrafter"/>
</dbReference>
<dbReference type="InterPro" id="IPR006657">
    <property type="entry name" value="MoPterin_dinucl-bd_dom"/>
</dbReference>
<dbReference type="Gene3D" id="2.40.40.20">
    <property type="match status" value="1"/>
</dbReference>
<gene>
    <name evidence="6" type="ORF">K8V11_02495</name>
</gene>
<dbReference type="PROSITE" id="PS51669">
    <property type="entry name" value="4FE4S_MOW_BIS_MGD"/>
    <property type="match status" value="1"/>
</dbReference>
<keyword evidence="4" id="KW-0411">Iron-sulfur</keyword>
<sequence length="654" mass="69545">MTRADTHCPYCALQCGMALSPTTPTQDDVGRRAPLEITPLDFPTNRGRLCRKGWSAAQVLDTGDRLTTPLLRRGGKEGELAPATWDEAFDVIAEAVHRASAGGTEPDRVGVFGGGGLTNEKAYMLGKFARLGLGTSQIDYNGRWCMSSAAAGATRCFGLDRGMPFPLTDLDDAEAILFVGANPAETMPPMVTHLDTATGAGGLMVVDPRRSVTARLADEAGGVHLQNRPGTDAALAAGLLHIAVTRGWADSEYIRDRTSGFDDAWAVASQWLPERTEAVTGVGVPALRATVERLAKAARAGRGAYVLTARGTEQSSRGTDTVAAWIALALALGLPGRERSGWGTITGQGNGQGGREHGQKCDQLPGYRKITDPAARAHVAHVWGVESGEIPGPGRSAFELLDACGRDLAADGEPGVRMLFVHASNPVVSAPDAARVAERLGELDTLVVADFVPSETARLADVILPVRQWAEEEGTVTNLEGRVLRRRRAAEPPEGTRDELDILRALAERLGKPAHWFPTDPAEVFDELARASAGGAADYSAISHARLDAGEALHWPCGKDAPGGTPRLFLDSFATDDGRARFSLLVGTPDTFDTRVAERQVVLTTGRLLGHYQSGAQTRRVPELLGTDPEATVTMHPDTATTFDLVEGAMVRIR</sequence>
<dbReference type="GO" id="GO:0016020">
    <property type="term" value="C:membrane"/>
    <property type="evidence" value="ECO:0007669"/>
    <property type="project" value="TreeGrafter"/>
</dbReference>
<dbReference type="PANTHER" id="PTHR43105:SF10">
    <property type="entry name" value="NADH-QUINONE OXIDOREDUCTASE SUBUNIT G"/>
    <property type="match status" value="1"/>
</dbReference>
<dbReference type="InterPro" id="IPR009010">
    <property type="entry name" value="Asp_de-COase-like_dom_sf"/>
</dbReference>
<dbReference type="Gene3D" id="2.20.25.90">
    <property type="entry name" value="ADC-like domains"/>
    <property type="match status" value="1"/>
</dbReference>
<dbReference type="Pfam" id="PF00384">
    <property type="entry name" value="Molybdopterin"/>
    <property type="match status" value="1"/>
</dbReference>
<dbReference type="GO" id="GO:0051539">
    <property type="term" value="F:4 iron, 4 sulfur cluster binding"/>
    <property type="evidence" value="ECO:0007669"/>
    <property type="project" value="UniProtKB-KW"/>
</dbReference>
<feature type="non-terminal residue" evidence="6">
    <location>
        <position position="654"/>
    </location>
</feature>
<reference evidence="6" key="2">
    <citation type="submission" date="2021-09" db="EMBL/GenBank/DDBJ databases">
        <authorList>
            <person name="Gilroy R."/>
        </authorList>
    </citation>
    <scope>NUCLEOTIDE SEQUENCE</scope>
    <source>
        <strain evidence="6">ChiGjej1B1-18357</strain>
    </source>
</reference>
<evidence type="ECO:0000256" key="1">
    <source>
        <dbReference type="ARBA" id="ARBA00022485"/>
    </source>
</evidence>
<keyword evidence="3" id="KW-0408">Iron</keyword>
<accession>A0A921F1A7</accession>
<feature type="domain" description="4Fe-4S Mo/W bis-MGD-type" evidence="5">
    <location>
        <begin position="1"/>
        <end position="64"/>
    </location>
</feature>
<dbReference type="InterPro" id="IPR050123">
    <property type="entry name" value="Prok_molybdopt-oxidoreductase"/>
</dbReference>